<accession>A0AAP0DRU6</accession>
<dbReference type="PANTHER" id="PTHR36617:SF15">
    <property type="entry name" value="REVERSE TRANSCRIPTASE ZINC-BINDING DOMAIN-CONTAINING PROTEIN"/>
    <property type="match status" value="1"/>
</dbReference>
<protein>
    <recommendedName>
        <fullName evidence="1">Reverse transcriptase zinc-binding domain-containing protein</fullName>
    </recommendedName>
</protein>
<name>A0AAP0DRU6_9ASTR</name>
<dbReference type="Pfam" id="PF13966">
    <property type="entry name" value="zf-RVT"/>
    <property type="match status" value="1"/>
</dbReference>
<proteinExistence type="predicted"/>
<sequence length="330" mass="37880">MQRGDRILGHNICHGDFPIRKAIPGYWKPIITSILKLPEENIDFCGNIRVAISNEKSVKFWQDSWLSNKCLKDHYPSLYSLEKHKSFLVGRILQDAAGCAHVWDWKSAASLVTDITLVDQLQQRILNTDVNKRIVIESLEDTMKFSLVSLSRNTHRKVLPTDSSSFKFTWCKLVPLKVNLLAWRALHDRLPTRLALCRRNVSMPSTVCVLCREGQEDTVHLFTGGHFSDQVWQALASWCHIPGVFVFSVDDITNIHNFYAFAEQKAKAIYVIFLTGMWCIWIERNLATFNHRPPSLHRVISEIKALSFLWFSEFSGRPESAGNYQFSGVL</sequence>
<comment type="caution">
    <text evidence="2">The sequence shown here is derived from an EMBL/GenBank/DDBJ whole genome shotgun (WGS) entry which is preliminary data.</text>
</comment>
<keyword evidence="3" id="KW-1185">Reference proteome</keyword>
<evidence type="ECO:0000313" key="2">
    <source>
        <dbReference type="EMBL" id="KAK9080006.1"/>
    </source>
</evidence>
<dbReference type="Proteomes" id="UP001408789">
    <property type="component" value="Unassembled WGS sequence"/>
</dbReference>
<dbReference type="PANTHER" id="PTHR36617">
    <property type="entry name" value="PROTEIN, PUTATIVE-RELATED"/>
    <property type="match status" value="1"/>
</dbReference>
<organism evidence="2 3">
    <name type="scientific">Deinandra increscens subsp. villosa</name>
    <dbReference type="NCBI Taxonomy" id="3103831"/>
    <lineage>
        <taxon>Eukaryota</taxon>
        <taxon>Viridiplantae</taxon>
        <taxon>Streptophyta</taxon>
        <taxon>Embryophyta</taxon>
        <taxon>Tracheophyta</taxon>
        <taxon>Spermatophyta</taxon>
        <taxon>Magnoliopsida</taxon>
        <taxon>eudicotyledons</taxon>
        <taxon>Gunneridae</taxon>
        <taxon>Pentapetalae</taxon>
        <taxon>asterids</taxon>
        <taxon>campanulids</taxon>
        <taxon>Asterales</taxon>
        <taxon>Asteraceae</taxon>
        <taxon>Asteroideae</taxon>
        <taxon>Heliantheae alliance</taxon>
        <taxon>Madieae</taxon>
        <taxon>Madiinae</taxon>
        <taxon>Deinandra</taxon>
    </lineage>
</organism>
<evidence type="ECO:0000259" key="1">
    <source>
        <dbReference type="Pfam" id="PF13966"/>
    </source>
</evidence>
<dbReference type="EMBL" id="JBCNJP010000003">
    <property type="protein sequence ID" value="KAK9080006.1"/>
    <property type="molecule type" value="Genomic_DNA"/>
</dbReference>
<evidence type="ECO:0000313" key="3">
    <source>
        <dbReference type="Proteomes" id="UP001408789"/>
    </source>
</evidence>
<gene>
    <name evidence="2" type="ORF">SSX86_001681</name>
</gene>
<dbReference type="AlphaFoldDB" id="A0AAP0DRU6"/>
<dbReference type="InterPro" id="IPR026960">
    <property type="entry name" value="RVT-Znf"/>
</dbReference>
<reference evidence="2 3" key="1">
    <citation type="submission" date="2024-04" db="EMBL/GenBank/DDBJ databases">
        <title>The reference genome of an endangered Asteraceae, Deinandra increscens subsp. villosa, native to the Central Coast of California.</title>
        <authorList>
            <person name="Guilliams M."/>
            <person name="Hasenstab-Lehman K."/>
            <person name="Meyer R."/>
            <person name="Mcevoy S."/>
        </authorList>
    </citation>
    <scope>NUCLEOTIDE SEQUENCE [LARGE SCALE GENOMIC DNA]</scope>
    <source>
        <tissue evidence="2">Leaf</tissue>
    </source>
</reference>
<feature type="domain" description="Reverse transcriptase zinc-binding" evidence="1">
    <location>
        <begin position="162"/>
        <end position="232"/>
    </location>
</feature>